<accession>A0A4Q7RZ31</accession>
<protein>
    <submittedName>
        <fullName evidence="5">Fatty-acyl-CoA synthase</fullName>
    </submittedName>
</protein>
<name>A0A4Q7RZ31_9BURK</name>
<evidence type="ECO:0000256" key="2">
    <source>
        <dbReference type="ARBA" id="ARBA00022598"/>
    </source>
</evidence>
<gene>
    <name evidence="5" type="ORF">EV147_2356</name>
</gene>
<evidence type="ECO:0000259" key="4">
    <source>
        <dbReference type="Pfam" id="PF13193"/>
    </source>
</evidence>
<comment type="caution">
    <text evidence="5">The sequence shown here is derived from an EMBL/GenBank/DDBJ whole genome shotgun (WGS) entry which is preliminary data.</text>
</comment>
<dbReference type="SUPFAM" id="SSF56801">
    <property type="entry name" value="Acetyl-CoA synthetase-like"/>
    <property type="match status" value="1"/>
</dbReference>
<proteinExistence type="inferred from homology"/>
<dbReference type="InterPro" id="IPR000873">
    <property type="entry name" value="AMP-dep_synth/lig_dom"/>
</dbReference>
<keyword evidence="2" id="KW-0436">Ligase</keyword>
<dbReference type="Gene3D" id="3.40.50.12780">
    <property type="entry name" value="N-terminal domain of ligase-like"/>
    <property type="match status" value="1"/>
</dbReference>
<reference evidence="5 6" key="1">
    <citation type="journal article" date="2015" name="Stand. Genomic Sci.">
        <title>Genomic Encyclopedia of Bacterial and Archaeal Type Strains, Phase III: the genomes of soil and plant-associated and newly described type strains.</title>
        <authorList>
            <person name="Whitman W.B."/>
            <person name="Woyke T."/>
            <person name="Klenk H.P."/>
            <person name="Zhou Y."/>
            <person name="Lilburn T.G."/>
            <person name="Beck B.J."/>
            <person name="De Vos P."/>
            <person name="Vandamme P."/>
            <person name="Eisen J.A."/>
            <person name="Garrity G."/>
            <person name="Hugenholtz P."/>
            <person name="Kyrpides N.C."/>
        </authorList>
    </citation>
    <scope>NUCLEOTIDE SEQUENCE [LARGE SCALE GENOMIC DNA]</scope>
    <source>
        <strain evidence="5 6">ASC-9842</strain>
    </source>
</reference>
<dbReference type="InterPro" id="IPR042099">
    <property type="entry name" value="ANL_N_sf"/>
</dbReference>
<dbReference type="GO" id="GO:0016877">
    <property type="term" value="F:ligase activity, forming carbon-sulfur bonds"/>
    <property type="evidence" value="ECO:0007669"/>
    <property type="project" value="UniProtKB-ARBA"/>
</dbReference>
<evidence type="ECO:0000256" key="1">
    <source>
        <dbReference type="ARBA" id="ARBA00006432"/>
    </source>
</evidence>
<dbReference type="PANTHER" id="PTHR43767:SF7">
    <property type="entry name" value="MEDIUM_LONG-CHAIN-FATTY-ACID--COA LIGASE FADD8"/>
    <property type="match status" value="1"/>
</dbReference>
<sequence length="526" mass="56591">MTEFSTQSALYSAGGTGDMIVNALERHAGRTAFVCQGKPISYAHVAEQISRTLQHFEAIGLRPGDVVMQLTGNRYEMFVVMAAAFIGGYVSVIPNYSGSLDDHRYMLEDSGAVLLVVDGARVERGQQLLAAARQPLRLASHDTHPAISDFWLAVAAYAPKPLQARDDPAANIRLIYTGGTTGVPKGVITESRALAFASLLHIAEQNLDTGTRLLVSSPLSHGAGALLIPVLVKGGTVVIHDGFDAGRIIEAIENGQATTLFVVPTMLYTLMDHPRIGGVDLGALRRIIYTAAPISERRLAQALALFGPILHQNYGQTEVPGTILSLTAEDHLHPRGDKLTSAGKPYPCVSVRLVDDHGNTLARDGGIGELCVRAPHVTRGYWNKPEATEELLRDGWLHTGDMAYQDGDGYFHIVDRKKDMIISGGFNVYPQEIENVLASHPAVASAAVIGVPDEKWGEAVKAIVVLRVDASTTEQELVSFVRARKGAVMAPKSVAFTDALPMTPLGKIDKKALRAGYWEGRKTAVV</sequence>
<keyword evidence="6" id="KW-1185">Reference proteome</keyword>
<dbReference type="PROSITE" id="PS00455">
    <property type="entry name" value="AMP_BINDING"/>
    <property type="match status" value="1"/>
</dbReference>
<dbReference type="EMBL" id="SGXM01000002">
    <property type="protein sequence ID" value="RZT39161.1"/>
    <property type="molecule type" value="Genomic_DNA"/>
</dbReference>
<dbReference type="FunFam" id="3.30.300.30:FF:000008">
    <property type="entry name" value="2,3-dihydroxybenzoate-AMP ligase"/>
    <property type="match status" value="1"/>
</dbReference>
<evidence type="ECO:0000313" key="6">
    <source>
        <dbReference type="Proteomes" id="UP000291078"/>
    </source>
</evidence>
<dbReference type="InterPro" id="IPR025110">
    <property type="entry name" value="AMP-bd_C"/>
</dbReference>
<dbReference type="Pfam" id="PF13193">
    <property type="entry name" value="AMP-binding_C"/>
    <property type="match status" value="1"/>
</dbReference>
<evidence type="ECO:0000313" key="5">
    <source>
        <dbReference type="EMBL" id="RZT39161.1"/>
    </source>
</evidence>
<evidence type="ECO:0000259" key="3">
    <source>
        <dbReference type="Pfam" id="PF00501"/>
    </source>
</evidence>
<dbReference type="PANTHER" id="PTHR43767">
    <property type="entry name" value="LONG-CHAIN-FATTY-ACID--COA LIGASE"/>
    <property type="match status" value="1"/>
</dbReference>
<organism evidence="5 6">
    <name type="scientific">Cupriavidus agavae</name>
    <dbReference type="NCBI Taxonomy" id="1001822"/>
    <lineage>
        <taxon>Bacteria</taxon>
        <taxon>Pseudomonadati</taxon>
        <taxon>Pseudomonadota</taxon>
        <taxon>Betaproteobacteria</taxon>
        <taxon>Burkholderiales</taxon>
        <taxon>Burkholderiaceae</taxon>
        <taxon>Cupriavidus</taxon>
    </lineage>
</organism>
<dbReference type="InterPro" id="IPR050237">
    <property type="entry name" value="ATP-dep_AMP-bd_enzyme"/>
</dbReference>
<dbReference type="AlphaFoldDB" id="A0A4Q7RZ31"/>
<dbReference type="Pfam" id="PF00501">
    <property type="entry name" value="AMP-binding"/>
    <property type="match status" value="1"/>
</dbReference>
<comment type="similarity">
    <text evidence="1">Belongs to the ATP-dependent AMP-binding enzyme family.</text>
</comment>
<dbReference type="InterPro" id="IPR020845">
    <property type="entry name" value="AMP-binding_CS"/>
</dbReference>
<dbReference type="InterPro" id="IPR045851">
    <property type="entry name" value="AMP-bd_C_sf"/>
</dbReference>
<dbReference type="Proteomes" id="UP000291078">
    <property type="component" value="Unassembled WGS sequence"/>
</dbReference>
<dbReference type="Gene3D" id="3.30.300.30">
    <property type="match status" value="1"/>
</dbReference>
<feature type="domain" description="AMP-dependent synthetase/ligase" evidence="3">
    <location>
        <begin position="23"/>
        <end position="382"/>
    </location>
</feature>
<feature type="domain" description="AMP-binding enzyme C-terminal" evidence="4">
    <location>
        <begin position="432"/>
        <end position="507"/>
    </location>
</feature>